<keyword evidence="5" id="KW-1185">Reference proteome</keyword>
<feature type="domain" description="Epidermal growth factor-like" evidence="3">
    <location>
        <begin position="19"/>
        <end position="41"/>
    </location>
</feature>
<dbReference type="EMBL" id="BRXX01000314">
    <property type="protein sequence ID" value="GMI04262.1"/>
    <property type="molecule type" value="Genomic_DNA"/>
</dbReference>
<dbReference type="Proteomes" id="UP001165160">
    <property type="component" value="Unassembled WGS sequence"/>
</dbReference>
<dbReference type="Pfam" id="PF07974">
    <property type="entry name" value="EGF_2"/>
    <property type="match status" value="1"/>
</dbReference>
<keyword evidence="2" id="KW-0812">Transmembrane</keyword>
<feature type="transmembrane region" description="Helical" evidence="2">
    <location>
        <begin position="118"/>
        <end position="137"/>
    </location>
</feature>
<gene>
    <name evidence="4" type="ORF">TrVE_jg1516</name>
</gene>
<keyword evidence="2" id="KW-0472">Membrane</keyword>
<feature type="transmembrane region" description="Helical" evidence="2">
    <location>
        <begin position="286"/>
        <end position="307"/>
    </location>
</feature>
<protein>
    <recommendedName>
        <fullName evidence="3">Epidermal growth factor-like domain-containing protein</fullName>
    </recommendedName>
</protein>
<evidence type="ECO:0000313" key="5">
    <source>
        <dbReference type="Proteomes" id="UP001165160"/>
    </source>
</evidence>
<feature type="transmembrane region" description="Helical" evidence="2">
    <location>
        <begin position="61"/>
        <end position="81"/>
    </location>
</feature>
<feature type="transmembrane region" description="Helical" evidence="2">
    <location>
        <begin position="149"/>
        <end position="175"/>
    </location>
</feature>
<feature type="transmembrane region" description="Helical" evidence="2">
    <location>
        <begin position="201"/>
        <end position="221"/>
    </location>
</feature>
<comment type="caution">
    <text evidence="4">The sequence shown here is derived from an EMBL/GenBank/DDBJ whole genome shotgun (WGS) entry which is preliminary data.</text>
</comment>
<evidence type="ECO:0000259" key="3">
    <source>
        <dbReference type="Pfam" id="PF07974"/>
    </source>
</evidence>
<sequence>MFEINNNCTYGSWGMIASDCSGHGECSGNGLCLCNSGYTGASDFVNLKDHDCHINITLMKVLWSIASAFALVAVVQIVRALRMSYRSLNRTRMNRQQRQKHGITHVRRQFFYRPSTRILICLCIFNLGTIMFAIRRIPNADKVVTPSRLMLWIGLTFLIIPAGFWGTTLMARLILNLSLQGLNLKASKPLNDSLKLLYRRLIIKGYFDHFSIIIMGCLGLIGGESDSYGLYSSMYFCIQGWIILSFLTYNVFFTQISSTISIAFHNSPDAKEINAIKTRIQRLMPIARIITVLFSFLALVFVVYPPLYKQWAYFWLGVSTAVAFLSIFASHVFLVKKRESVNTVTLRGEDGKLNKSSGVYKSSRFNSSESTFKKTRTPSTSSSPLEFRYSTNPIASVNARKSYAKSLAQGHNERQSDVKL</sequence>
<feature type="transmembrane region" description="Helical" evidence="2">
    <location>
        <begin position="313"/>
        <end position="335"/>
    </location>
</feature>
<reference evidence="5" key="1">
    <citation type="journal article" date="2023" name="Commun. Biol.">
        <title>Genome analysis of Parmales, the sister group of diatoms, reveals the evolutionary specialization of diatoms from phago-mixotrophs to photoautotrophs.</title>
        <authorList>
            <person name="Ban H."/>
            <person name="Sato S."/>
            <person name="Yoshikawa S."/>
            <person name="Yamada K."/>
            <person name="Nakamura Y."/>
            <person name="Ichinomiya M."/>
            <person name="Sato N."/>
            <person name="Blanc-Mathieu R."/>
            <person name="Endo H."/>
            <person name="Kuwata A."/>
            <person name="Ogata H."/>
        </authorList>
    </citation>
    <scope>NUCLEOTIDE SEQUENCE [LARGE SCALE GENOMIC DNA]</scope>
    <source>
        <strain evidence="5">NIES 3699</strain>
    </source>
</reference>
<evidence type="ECO:0000256" key="1">
    <source>
        <dbReference type="ARBA" id="ARBA00023157"/>
    </source>
</evidence>
<proteinExistence type="predicted"/>
<evidence type="ECO:0000256" key="2">
    <source>
        <dbReference type="SAM" id="Phobius"/>
    </source>
</evidence>
<keyword evidence="1" id="KW-1015">Disulfide bond</keyword>
<evidence type="ECO:0000313" key="4">
    <source>
        <dbReference type="EMBL" id="GMI04262.1"/>
    </source>
</evidence>
<dbReference type="Gene3D" id="2.10.25.10">
    <property type="entry name" value="Laminin"/>
    <property type="match status" value="1"/>
</dbReference>
<accession>A0A9W7C6N9</accession>
<organism evidence="4 5">
    <name type="scientific">Triparma verrucosa</name>
    <dbReference type="NCBI Taxonomy" id="1606542"/>
    <lineage>
        <taxon>Eukaryota</taxon>
        <taxon>Sar</taxon>
        <taxon>Stramenopiles</taxon>
        <taxon>Ochrophyta</taxon>
        <taxon>Bolidophyceae</taxon>
        <taxon>Parmales</taxon>
        <taxon>Triparmaceae</taxon>
        <taxon>Triparma</taxon>
    </lineage>
</organism>
<keyword evidence="2" id="KW-1133">Transmembrane helix</keyword>
<dbReference type="InterPro" id="IPR013111">
    <property type="entry name" value="EGF_extracell"/>
</dbReference>
<name>A0A9W7C6N9_9STRA</name>
<dbReference type="AlphaFoldDB" id="A0A9W7C6N9"/>